<dbReference type="EMBL" id="JAVXZY010000002">
    <property type="protein sequence ID" value="MDT8999021.1"/>
    <property type="molecule type" value="Genomic_DNA"/>
</dbReference>
<feature type="domain" description="RES" evidence="1">
    <location>
        <begin position="82"/>
        <end position="210"/>
    </location>
</feature>
<dbReference type="Proteomes" id="UP001246372">
    <property type="component" value="Unassembled WGS sequence"/>
</dbReference>
<reference evidence="2" key="1">
    <citation type="submission" date="2023-09" db="EMBL/GenBank/DDBJ databases">
        <title>Paucibacter sp. APW11 Genome sequencing and assembly.</title>
        <authorList>
            <person name="Kim I."/>
        </authorList>
    </citation>
    <scope>NUCLEOTIDE SEQUENCE</scope>
    <source>
        <strain evidence="2">APW11</strain>
    </source>
</reference>
<keyword evidence="3" id="KW-1185">Reference proteome</keyword>
<dbReference type="RefSeq" id="WP_315649511.1">
    <property type="nucleotide sequence ID" value="NZ_JAVXZY010000002.1"/>
</dbReference>
<dbReference type="SMART" id="SM00953">
    <property type="entry name" value="RES"/>
    <property type="match status" value="1"/>
</dbReference>
<evidence type="ECO:0000313" key="2">
    <source>
        <dbReference type="EMBL" id="MDT8999021.1"/>
    </source>
</evidence>
<sequence>MALPIETLDRVQLRWGDSCRLVPSRFPPVSLFEAVADPADLDIVFAIEALGNPRLRDAVGELSLVPQQERISGPGCSAIMAAFTHLNPEGSRFSDGSFGVYYAAAALETAVAEVSHHRARFLARTQEPAIEIDMRCYRVTVAADLIELRGRHDGDFAPLYAPDSYAASQALAVQLRATACMGIAFDSVRHAGGQCVALFTPRATEPPARQAEHVSLHWNGERMTDWYLKSDLHRL</sequence>
<proteinExistence type="predicted"/>
<evidence type="ECO:0000313" key="3">
    <source>
        <dbReference type="Proteomes" id="UP001246372"/>
    </source>
</evidence>
<dbReference type="InterPro" id="IPR014914">
    <property type="entry name" value="RES_dom"/>
</dbReference>
<dbReference type="Pfam" id="PF08808">
    <property type="entry name" value="RES"/>
    <property type="match status" value="1"/>
</dbReference>
<evidence type="ECO:0000259" key="1">
    <source>
        <dbReference type="SMART" id="SM00953"/>
    </source>
</evidence>
<organism evidence="2 3">
    <name type="scientific">Roseateles aquae</name>
    <dbReference type="NCBI Taxonomy" id="3077235"/>
    <lineage>
        <taxon>Bacteria</taxon>
        <taxon>Pseudomonadati</taxon>
        <taxon>Pseudomonadota</taxon>
        <taxon>Betaproteobacteria</taxon>
        <taxon>Burkholderiales</taxon>
        <taxon>Sphaerotilaceae</taxon>
        <taxon>Roseateles</taxon>
    </lineage>
</organism>
<comment type="caution">
    <text evidence="2">The sequence shown here is derived from an EMBL/GenBank/DDBJ whole genome shotgun (WGS) entry which is preliminary data.</text>
</comment>
<gene>
    <name evidence="2" type="ORF">RQP53_07050</name>
</gene>
<accession>A0ABU3P8X5</accession>
<name>A0ABU3P8X5_9BURK</name>
<protein>
    <submittedName>
        <fullName evidence="2">RES family NAD+ phosphorylase</fullName>
    </submittedName>
</protein>